<proteinExistence type="inferred from homology"/>
<organism evidence="7 8">
    <name type="scientific">Candidatus Mailhella merdigallinarum</name>
    <dbReference type="NCBI Taxonomy" id="2838658"/>
    <lineage>
        <taxon>Bacteria</taxon>
        <taxon>Pseudomonadati</taxon>
        <taxon>Thermodesulfobacteriota</taxon>
        <taxon>Desulfovibrionia</taxon>
        <taxon>Desulfovibrionales</taxon>
        <taxon>Desulfovibrionaceae</taxon>
        <taxon>Mailhella</taxon>
    </lineage>
</organism>
<comment type="catalytic activity">
    <reaction evidence="6">
        <text>orotidine 5'-phosphate + diphosphate = orotate + 5-phospho-alpha-D-ribose 1-diphosphate</text>
        <dbReference type="Rhea" id="RHEA:10380"/>
        <dbReference type="ChEBI" id="CHEBI:30839"/>
        <dbReference type="ChEBI" id="CHEBI:33019"/>
        <dbReference type="ChEBI" id="CHEBI:57538"/>
        <dbReference type="ChEBI" id="CHEBI:58017"/>
        <dbReference type="EC" id="2.4.2.10"/>
    </reaction>
</comment>
<dbReference type="InterPro" id="IPR000836">
    <property type="entry name" value="PRTase_dom"/>
</dbReference>
<feature type="binding site" evidence="6">
    <location>
        <position position="157"/>
    </location>
    <ligand>
        <name>orotate</name>
        <dbReference type="ChEBI" id="CHEBI:30839"/>
    </ligand>
</feature>
<evidence type="ECO:0000256" key="1">
    <source>
        <dbReference type="ARBA" id="ARBA00004889"/>
    </source>
</evidence>
<dbReference type="PANTHER" id="PTHR19278:SF9">
    <property type="entry name" value="URIDINE 5'-MONOPHOSPHATE SYNTHASE"/>
    <property type="match status" value="1"/>
</dbReference>
<name>A0A9D2HFE9_9BACT</name>
<feature type="binding site" description="in other chain" evidence="6">
    <location>
        <position position="98"/>
    </location>
    <ligand>
        <name>5-phospho-alpha-D-ribose 1-diphosphate</name>
        <dbReference type="ChEBI" id="CHEBI:58017"/>
        <note>ligand shared between dimeric partners</note>
    </ligand>
</feature>
<dbReference type="AlphaFoldDB" id="A0A9D2HFE9"/>
<dbReference type="SUPFAM" id="SSF53271">
    <property type="entry name" value="PRTase-like"/>
    <property type="match status" value="1"/>
</dbReference>
<dbReference type="EC" id="2.4.2.10" evidence="2 6"/>
<dbReference type="InterPro" id="IPR023031">
    <property type="entry name" value="OPRT"/>
</dbReference>
<dbReference type="InterPro" id="IPR004467">
    <property type="entry name" value="Or_phspho_trans_dom"/>
</dbReference>
<dbReference type="InterPro" id="IPR029057">
    <property type="entry name" value="PRTase-like"/>
</dbReference>
<dbReference type="CDD" id="cd06223">
    <property type="entry name" value="PRTases_typeI"/>
    <property type="match status" value="1"/>
</dbReference>
<dbReference type="Gene3D" id="3.40.50.2020">
    <property type="match status" value="1"/>
</dbReference>
<keyword evidence="5 6" id="KW-0665">Pyrimidine biosynthesis</keyword>
<evidence type="ECO:0000313" key="8">
    <source>
        <dbReference type="Proteomes" id="UP000824225"/>
    </source>
</evidence>
<reference evidence="7" key="1">
    <citation type="journal article" date="2021" name="PeerJ">
        <title>Extensive microbial diversity within the chicken gut microbiome revealed by metagenomics and culture.</title>
        <authorList>
            <person name="Gilroy R."/>
            <person name="Ravi A."/>
            <person name="Getino M."/>
            <person name="Pursley I."/>
            <person name="Horton D.L."/>
            <person name="Alikhan N.F."/>
            <person name="Baker D."/>
            <person name="Gharbi K."/>
            <person name="Hall N."/>
            <person name="Watson M."/>
            <person name="Adriaenssens E.M."/>
            <person name="Foster-Nyarko E."/>
            <person name="Jarju S."/>
            <person name="Secka A."/>
            <person name="Antonio M."/>
            <person name="Oren A."/>
            <person name="Chaudhuri R.R."/>
            <person name="La Ragione R."/>
            <person name="Hildebrand F."/>
            <person name="Pallen M.J."/>
        </authorList>
    </citation>
    <scope>NUCLEOTIDE SEQUENCE</scope>
    <source>
        <strain evidence="7">CHK186-16707</strain>
    </source>
</reference>
<keyword evidence="6" id="KW-0460">Magnesium</keyword>
<comment type="pathway">
    <text evidence="1 6">Pyrimidine metabolism; UMP biosynthesis via de novo pathway; UMP from orotate: step 1/2.</text>
</comment>
<evidence type="ECO:0000256" key="4">
    <source>
        <dbReference type="ARBA" id="ARBA00022679"/>
    </source>
</evidence>
<gene>
    <name evidence="6 7" type="primary">pyrE</name>
    <name evidence="7" type="ORF">H9962_09920</name>
</gene>
<dbReference type="GO" id="GO:0004588">
    <property type="term" value="F:orotate phosphoribosyltransferase activity"/>
    <property type="evidence" value="ECO:0007669"/>
    <property type="project" value="UniProtKB-UniRule"/>
</dbReference>
<feature type="binding site" evidence="6">
    <location>
        <position position="103"/>
    </location>
    <ligand>
        <name>5-phospho-alpha-D-ribose 1-diphosphate</name>
        <dbReference type="ChEBI" id="CHEBI:58017"/>
        <note>ligand shared between dimeric partners</note>
    </ligand>
</feature>
<dbReference type="NCBIfam" id="TIGR00336">
    <property type="entry name" value="pyrE"/>
    <property type="match status" value="1"/>
</dbReference>
<dbReference type="HAMAP" id="MF_01208">
    <property type="entry name" value="PyrE"/>
    <property type="match status" value="1"/>
</dbReference>
<reference evidence="7" key="2">
    <citation type="submission" date="2021-04" db="EMBL/GenBank/DDBJ databases">
        <authorList>
            <person name="Gilroy R."/>
        </authorList>
    </citation>
    <scope>NUCLEOTIDE SEQUENCE</scope>
    <source>
        <strain evidence="7">CHK186-16707</strain>
    </source>
</reference>
<keyword evidence="4 6" id="KW-0808">Transferase</keyword>
<dbReference type="EMBL" id="DXAN01000032">
    <property type="protein sequence ID" value="HJA09484.1"/>
    <property type="molecule type" value="Genomic_DNA"/>
</dbReference>
<accession>A0A9D2HFE9</accession>
<comment type="cofactor">
    <cofactor evidence="6">
        <name>Mg(2+)</name>
        <dbReference type="ChEBI" id="CHEBI:18420"/>
    </cofactor>
</comment>
<keyword evidence="3 6" id="KW-0328">Glycosyltransferase</keyword>
<feature type="binding site" evidence="6">
    <location>
        <position position="129"/>
    </location>
    <ligand>
        <name>orotate</name>
        <dbReference type="ChEBI" id="CHEBI:30839"/>
    </ligand>
</feature>
<feature type="binding site" evidence="6">
    <location>
        <position position="97"/>
    </location>
    <ligand>
        <name>5-phospho-alpha-D-ribose 1-diphosphate</name>
        <dbReference type="ChEBI" id="CHEBI:58017"/>
        <note>ligand shared between dimeric partners</note>
    </ligand>
</feature>
<dbReference type="GO" id="GO:0044205">
    <property type="term" value="P:'de novo' UMP biosynthetic process"/>
    <property type="evidence" value="ECO:0007669"/>
    <property type="project" value="UniProtKB-UniRule"/>
</dbReference>
<comment type="caution">
    <text evidence="6">Lacks conserved residue(s) required for the propagation of feature annotation.</text>
</comment>
<evidence type="ECO:0000256" key="2">
    <source>
        <dbReference type="ARBA" id="ARBA00011971"/>
    </source>
</evidence>
<protein>
    <recommendedName>
        <fullName evidence="2 6">Orotate phosphoribosyltransferase</fullName>
        <shortName evidence="6">OPRT</shortName>
        <shortName evidence="6">OPRTase</shortName>
        <ecNumber evidence="2 6">2.4.2.10</ecNumber>
    </recommendedName>
</protein>
<evidence type="ECO:0000256" key="3">
    <source>
        <dbReference type="ARBA" id="ARBA00022676"/>
    </source>
</evidence>
<dbReference type="GO" id="GO:0019856">
    <property type="term" value="P:pyrimidine nucleobase biosynthetic process"/>
    <property type="evidence" value="ECO:0007669"/>
    <property type="project" value="TreeGrafter"/>
</dbReference>
<feature type="binding site" evidence="6">
    <location>
        <position position="101"/>
    </location>
    <ligand>
        <name>5-phospho-alpha-D-ribose 1-diphosphate</name>
        <dbReference type="ChEBI" id="CHEBI:58017"/>
        <note>ligand shared between dimeric partners</note>
    </ligand>
</feature>
<feature type="binding site" description="in other chain" evidence="6">
    <location>
        <begin position="125"/>
        <end position="133"/>
    </location>
    <ligand>
        <name>5-phospho-alpha-D-ribose 1-diphosphate</name>
        <dbReference type="ChEBI" id="CHEBI:58017"/>
        <note>ligand shared between dimeric partners</note>
    </ligand>
</feature>
<evidence type="ECO:0000313" key="7">
    <source>
        <dbReference type="EMBL" id="HJA09484.1"/>
    </source>
</evidence>
<comment type="similarity">
    <text evidence="6">Belongs to the purine/pyrimidine phosphoribosyltransferase family. PyrE subfamily.</text>
</comment>
<comment type="caution">
    <text evidence="7">The sequence shown here is derived from an EMBL/GenBank/DDBJ whole genome shotgun (WGS) entry which is preliminary data.</text>
</comment>
<evidence type="ECO:0000256" key="5">
    <source>
        <dbReference type="ARBA" id="ARBA00022975"/>
    </source>
</evidence>
<dbReference type="GO" id="GO:0000287">
    <property type="term" value="F:magnesium ion binding"/>
    <property type="evidence" value="ECO:0007669"/>
    <property type="project" value="UniProtKB-UniRule"/>
</dbReference>
<dbReference type="PANTHER" id="PTHR19278">
    <property type="entry name" value="OROTATE PHOSPHORIBOSYLTRANSFERASE"/>
    <property type="match status" value="1"/>
</dbReference>
<comment type="function">
    <text evidence="6">Catalyzes the transfer of a ribosyl phosphate group from 5-phosphoribose 1-diphosphate to orotate, leading to the formation of orotidine monophosphate (OMP).</text>
</comment>
<evidence type="ECO:0000256" key="6">
    <source>
        <dbReference type="HAMAP-Rule" id="MF_01208"/>
    </source>
</evidence>
<dbReference type="Proteomes" id="UP000824225">
    <property type="component" value="Unassembled WGS sequence"/>
</dbReference>
<comment type="subunit">
    <text evidence="6">Homodimer.</text>
</comment>
<sequence length="190" mass="20572">MLDMKRRLARLLVEKSYKEGQFTLTSGRRSDYYFDGKQTALHPEGGWLIGHLFNDLLADVPGLVAVGGMTLGADPLVSATSVISYELKRPLAAFIVRKTPKGHGTMQYLEGLANLTPGAPVAMLEDVVTTGGSLLTACERVREAGFSIAAVCTVLDREEGGREAVQAAGYTLRSLFRRAELLELARSDRG</sequence>